<evidence type="ECO:0000256" key="1">
    <source>
        <dbReference type="SAM" id="Phobius"/>
    </source>
</evidence>
<reference evidence="2 3" key="1">
    <citation type="journal article" name="Front. Microbiol.">
        <title>Sugar Metabolism of the First Thermophilic Planctomycete Thermogutta terrifontis: Comparative Genomic and Transcriptomic Approaches.</title>
        <authorList>
            <person name="Elcheninov A.G."/>
            <person name="Menzel P."/>
            <person name="Gudbergsdottir S.R."/>
            <person name="Slesarev A.I."/>
            <person name="Kadnikov V.V."/>
            <person name="Krogh A."/>
            <person name="Bonch-Osmolovskaya E.A."/>
            <person name="Peng X."/>
            <person name="Kublanov I.V."/>
        </authorList>
    </citation>
    <scope>NUCLEOTIDE SEQUENCE [LARGE SCALE GENOMIC DNA]</scope>
    <source>
        <strain evidence="2 3">R1</strain>
    </source>
</reference>
<dbReference type="RefSeq" id="WP_095413660.1">
    <property type="nucleotide sequence ID" value="NZ_CP018477.1"/>
</dbReference>
<dbReference type="Proteomes" id="UP000215086">
    <property type="component" value="Chromosome"/>
</dbReference>
<accession>A0A286RA67</accession>
<dbReference type="EMBL" id="CP018477">
    <property type="protein sequence ID" value="ASV72865.1"/>
    <property type="molecule type" value="Genomic_DNA"/>
</dbReference>
<evidence type="ECO:0000313" key="3">
    <source>
        <dbReference type="Proteomes" id="UP000215086"/>
    </source>
</evidence>
<evidence type="ECO:0000313" key="2">
    <source>
        <dbReference type="EMBL" id="ASV72865.1"/>
    </source>
</evidence>
<proteinExistence type="predicted"/>
<organism evidence="2 3">
    <name type="scientific">Thermogutta terrifontis</name>
    <dbReference type="NCBI Taxonomy" id="1331910"/>
    <lineage>
        <taxon>Bacteria</taxon>
        <taxon>Pseudomonadati</taxon>
        <taxon>Planctomycetota</taxon>
        <taxon>Planctomycetia</taxon>
        <taxon>Pirellulales</taxon>
        <taxon>Thermoguttaceae</taxon>
        <taxon>Thermogutta</taxon>
    </lineage>
</organism>
<keyword evidence="1" id="KW-0812">Transmembrane</keyword>
<feature type="transmembrane region" description="Helical" evidence="1">
    <location>
        <begin position="43"/>
        <end position="62"/>
    </location>
</feature>
<keyword evidence="3" id="KW-1185">Reference proteome</keyword>
<keyword evidence="1" id="KW-1133">Transmembrane helix</keyword>
<protein>
    <recommendedName>
        <fullName evidence="4">DUF304 domain-containing protein</fullName>
    </recommendedName>
</protein>
<dbReference type="OrthoDB" id="268353at2"/>
<keyword evidence="1" id="KW-0472">Membrane</keyword>
<dbReference type="KEGG" id="ttf:THTE_0263"/>
<gene>
    <name evidence="2" type="ORF">THTE_0263</name>
</gene>
<sequence length="161" mass="17963">MAVEKIREPEEHIVKTVWPSIAAFRLGRWIGRVWERAVSKGPWAAILAGVFLAPLAAAAYLWRLRPGGARRYVVTDRRVIIMEGIIPKEVAAVGWDEVDRIDAQPQPGQAALRAADVVFFKGDQPVLVLPGVSLAENFVRLCRRTRQAFLDIEALRQRAAS</sequence>
<evidence type="ECO:0008006" key="4">
    <source>
        <dbReference type="Google" id="ProtNLM"/>
    </source>
</evidence>
<name>A0A286RA67_9BACT</name>
<dbReference type="AlphaFoldDB" id="A0A286RA67"/>